<protein>
    <recommendedName>
        <fullName evidence="6">TIGR01777 family protein</fullName>
    </recommendedName>
</protein>
<keyword evidence="5" id="KW-1185">Reference proteome</keyword>
<comment type="similarity">
    <text evidence="1">Belongs to the NAD(P)-dependent epimerase/dehydratase family. SDR39U1 subfamily.</text>
</comment>
<dbReference type="InterPro" id="IPR013549">
    <property type="entry name" value="DUF1731"/>
</dbReference>
<proteinExistence type="inferred from homology"/>
<dbReference type="OrthoDB" id="9801773at2"/>
<sequence length="311" mass="33842">MHRVVTGATGLIGKRLVEHWLNQQHTVTVIGRTQQHIEEVFGQRVQAVTWDRLTPAILQSAEVVVNLAGANIGSKRWNAERKKEILQSRVEATRKIAGLLAGLGAHAPALLNASGVGVYGLQTQLYDGLPPRLDESTRLNCDAPPDFLSQIVCEWEKAAQPAIAAGVRVVFLRFGVVLAKEGGALSKMMQPYLFFLGGPIGTGHQPFSWVAIDDVIRAIDFLLANPVLSGPFNVAAPEGITQRMLSEAIGKALNRPAAVTMPAFLLKLILGEEMAQALLLEGQHAYPRRLLEAGFKFEYPEIDGALKHILQ</sequence>
<dbReference type="Pfam" id="PF01370">
    <property type="entry name" value="Epimerase"/>
    <property type="match status" value="1"/>
</dbReference>
<dbReference type="RefSeq" id="WP_114833479.1">
    <property type="nucleotide sequence ID" value="NZ_LR699114.1"/>
</dbReference>
<comment type="caution">
    <text evidence="4">The sequence shown here is derived from an EMBL/GenBank/DDBJ whole genome shotgun (WGS) entry which is preliminary data.</text>
</comment>
<organism evidence="4 5">
    <name type="scientific">Aquicella lusitana</name>
    <dbReference type="NCBI Taxonomy" id="254246"/>
    <lineage>
        <taxon>Bacteria</taxon>
        <taxon>Pseudomonadati</taxon>
        <taxon>Pseudomonadota</taxon>
        <taxon>Gammaproteobacteria</taxon>
        <taxon>Legionellales</taxon>
        <taxon>Coxiellaceae</taxon>
        <taxon>Aquicella</taxon>
    </lineage>
</organism>
<evidence type="ECO:0000259" key="3">
    <source>
        <dbReference type="Pfam" id="PF08338"/>
    </source>
</evidence>
<dbReference type="EMBL" id="QQAX01000002">
    <property type="protein sequence ID" value="RDI48675.1"/>
    <property type="molecule type" value="Genomic_DNA"/>
</dbReference>
<dbReference type="InterPro" id="IPR036291">
    <property type="entry name" value="NAD(P)-bd_dom_sf"/>
</dbReference>
<gene>
    <name evidence="4" type="ORF">C8D86_102104</name>
</gene>
<evidence type="ECO:0000313" key="5">
    <source>
        <dbReference type="Proteomes" id="UP000254720"/>
    </source>
</evidence>
<dbReference type="Gene3D" id="3.40.50.720">
    <property type="entry name" value="NAD(P)-binding Rossmann-like Domain"/>
    <property type="match status" value="1"/>
</dbReference>
<dbReference type="SUPFAM" id="SSF51735">
    <property type="entry name" value="NAD(P)-binding Rossmann-fold domains"/>
    <property type="match status" value="1"/>
</dbReference>
<name>A0A370GYF1_9COXI</name>
<dbReference type="NCBIfam" id="TIGR01777">
    <property type="entry name" value="yfcH"/>
    <property type="match status" value="1"/>
</dbReference>
<dbReference type="AlphaFoldDB" id="A0A370GYF1"/>
<accession>A0A370GYF1</accession>
<dbReference type="InterPro" id="IPR001509">
    <property type="entry name" value="Epimerase_deHydtase"/>
</dbReference>
<dbReference type="Pfam" id="PF08338">
    <property type="entry name" value="DUF1731"/>
    <property type="match status" value="1"/>
</dbReference>
<evidence type="ECO:0008006" key="6">
    <source>
        <dbReference type="Google" id="ProtNLM"/>
    </source>
</evidence>
<feature type="domain" description="DUF1731" evidence="3">
    <location>
        <begin position="261"/>
        <end position="309"/>
    </location>
</feature>
<evidence type="ECO:0000259" key="2">
    <source>
        <dbReference type="Pfam" id="PF01370"/>
    </source>
</evidence>
<dbReference type="Proteomes" id="UP000254720">
    <property type="component" value="Unassembled WGS sequence"/>
</dbReference>
<dbReference type="InterPro" id="IPR010099">
    <property type="entry name" value="SDR39U1"/>
</dbReference>
<dbReference type="PANTHER" id="PTHR11092">
    <property type="entry name" value="SUGAR NUCLEOTIDE EPIMERASE RELATED"/>
    <property type="match status" value="1"/>
</dbReference>
<dbReference type="PANTHER" id="PTHR11092:SF0">
    <property type="entry name" value="EPIMERASE FAMILY PROTEIN SDR39U1"/>
    <property type="match status" value="1"/>
</dbReference>
<evidence type="ECO:0000313" key="4">
    <source>
        <dbReference type="EMBL" id="RDI48675.1"/>
    </source>
</evidence>
<evidence type="ECO:0000256" key="1">
    <source>
        <dbReference type="ARBA" id="ARBA00009353"/>
    </source>
</evidence>
<reference evidence="4 5" key="1">
    <citation type="submission" date="2018-07" db="EMBL/GenBank/DDBJ databases">
        <title>Genomic Encyclopedia of Type Strains, Phase IV (KMG-IV): sequencing the most valuable type-strain genomes for metagenomic binning, comparative biology and taxonomic classification.</title>
        <authorList>
            <person name="Goeker M."/>
        </authorList>
    </citation>
    <scope>NUCLEOTIDE SEQUENCE [LARGE SCALE GENOMIC DNA]</scope>
    <source>
        <strain evidence="4 5">DSM 16500</strain>
    </source>
</reference>
<feature type="domain" description="NAD-dependent epimerase/dehydratase" evidence="2">
    <location>
        <begin position="4"/>
        <end position="234"/>
    </location>
</feature>